<sequence>MIKTNIIAAVRIMLSIAMAGPAQAWPGPSSSVDCASDGEPGTCEALTLLVRRHALAHHHSRKLEHAVLPFTSSHQPDHEQDPLASMHFE</sequence>
<feature type="signal peptide" evidence="1">
    <location>
        <begin position="1"/>
        <end position="24"/>
    </location>
</feature>
<evidence type="ECO:0000256" key="1">
    <source>
        <dbReference type="SAM" id="SignalP"/>
    </source>
</evidence>
<name>A0ABR7U817_9BRAD</name>
<organism evidence="2 3">
    <name type="scientific">Bradyrhizobium campsiandrae</name>
    <dbReference type="NCBI Taxonomy" id="1729892"/>
    <lineage>
        <taxon>Bacteria</taxon>
        <taxon>Pseudomonadati</taxon>
        <taxon>Pseudomonadota</taxon>
        <taxon>Alphaproteobacteria</taxon>
        <taxon>Hyphomicrobiales</taxon>
        <taxon>Nitrobacteraceae</taxon>
        <taxon>Bradyrhizobium</taxon>
    </lineage>
</organism>
<accession>A0ABR7U817</accession>
<reference evidence="2 3" key="1">
    <citation type="journal article" date="2020" name="Arch. Microbiol.">
        <title>Bradyrhizobium campsiandrae sp. nov., a nitrogen-fixing bacterial strain isolated from a native leguminous tree from the Amazon adapted to flooded conditions.</title>
        <authorList>
            <person name="Cabral Michel D."/>
            <person name="Martins da Costa E."/>
            <person name="Azarias Guimaraes A."/>
            <person name="Soares de Carvalho T."/>
            <person name="Santos de Castro Caputo P."/>
            <person name="Willems A."/>
            <person name="de Souza Moreira F.M."/>
        </authorList>
    </citation>
    <scope>NUCLEOTIDE SEQUENCE [LARGE SCALE GENOMIC DNA]</scope>
    <source>
        <strain evidence="3">INPA 384B</strain>
    </source>
</reference>
<feature type="chain" id="PRO_5045400355" evidence="1">
    <location>
        <begin position="25"/>
        <end position="89"/>
    </location>
</feature>
<keyword evidence="1" id="KW-0732">Signal</keyword>
<dbReference type="Proteomes" id="UP000639516">
    <property type="component" value="Unassembled WGS sequence"/>
</dbReference>
<keyword evidence="3" id="KW-1185">Reference proteome</keyword>
<evidence type="ECO:0000313" key="2">
    <source>
        <dbReference type="EMBL" id="MBC9979968.1"/>
    </source>
</evidence>
<protein>
    <submittedName>
        <fullName evidence="2">Uncharacterized protein</fullName>
    </submittedName>
</protein>
<proteinExistence type="predicted"/>
<gene>
    <name evidence="2" type="ORF">HA482_17340</name>
</gene>
<evidence type="ECO:0000313" key="3">
    <source>
        <dbReference type="Proteomes" id="UP000639516"/>
    </source>
</evidence>
<dbReference type="EMBL" id="JAATTO010000023">
    <property type="protein sequence ID" value="MBC9979968.1"/>
    <property type="molecule type" value="Genomic_DNA"/>
</dbReference>
<comment type="caution">
    <text evidence="2">The sequence shown here is derived from an EMBL/GenBank/DDBJ whole genome shotgun (WGS) entry which is preliminary data.</text>
</comment>
<dbReference type="RefSeq" id="WP_188104856.1">
    <property type="nucleotide sequence ID" value="NZ_JAANIH010000043.1"/>
</dbReference>